<dbReference type="AlphaFoldDB" id="A0A2A4G6H4"/>
<keyword evidence="6" id="KW-1185">Reference proteome</keyword>
<dbReference type="InterPro" id="IPR000524">
    <property type="entry name" value="Tscrpt_reg_HTH_GntR"/>
</dbReference>
<protein>
    <submittedName>
        <fullName evidence="5">GntR family transcriptional regulator</fullName>
    </submittedName>
</protein>
<dbReference type="PANTHER" id="PTHR38445">
    <property type="entry name" value="HTH-TYPE TRANSCRIPTIONAL REPRESSOR YTRA"/>
    <property type="match status" value="1"/>
</dbReference>
<proteinExistence type="predicted"/>
<evidence type="ECO:0000256" key="2">
    <source>
        <dbReference type="ARBA" id="ARBA00023125"/>
    </source>
</evidence>
<gene>
    <name evidence="5" type="ORF">B7P33_14090</name>
</gene>
<accession>A0A2A4G6H4</accession>
<dbReference type="SMART" id="SM00345">
    <property type="entry name" value="HTH_GNTR"/>
    <property type="match status" value="1"/>
</dbReference>
<evidence type="ECO:0000313" key="5">
    <source>
        <dbReference type="EMBL" id="PCE63345.1"/>
    </source>
</evidence>
<dbReference type="PANTHER" id="PTHR38445:SF10">
    <property type="entry name" value="GNTR-FAMILY TRANSCRIPTIONAL REGULATOR"/>
    <property type="match status" value="1"/>
</dbReference>
<keyword evidence="2" id="KW-0238">DNA-binding</keyword>
<dbReference type="RefSeq" id="WP_097443299.1">
    <property type="nucleotide sequence ID" value="NZ_NBWU01000005.1"/>
</dbReference>
<dbReference type="CDD" id="cd07377">
    <property type="entry name" value="WHTH_GntR"/>
    <property type="match status" value="1"/>
</dbReference>
<dbReference type="EMBL" id="NBWU01000005">
    <property type="protein sequence ID" value="PCE63345.1"/>
    <property type="molecule type" value="Genomic_DNA"/>
</dbReference>
<dbReference type="InterPro" id="IPR036390">
    <property type="entry name" value="WH_DNA-bd_sf"/>
</dbReference>
<dbReference type="OrthoDB" id="594134at2"/>
<evidence type="ECO:0000313" key="6">
    <source>
        <dbReference type="Proteomes" id="UP000219559"/>
    </source>
</evidence>
<dbReference type="Proteomes" id="UP000219559">
    <property type="component" value="Unassembled WGS sequence"/>
</dbReference>
<dbReference type="Pfam" id="PF00392">
    <property type="entry name" value="GntR"/>
    <property type="match status" value="1"/>
</dbReference>
<dbReference type="Gene3D" id="1.10.10.10">
    <property type="entry name" value="Winged helix-like DNA-binding domain superfamily/Winged helix DNA-binding domain"/>
    <property type="match status" value="1"/>
</dbReference>
<dbReference type="GO" id="GO:0003700">
    <property type="term" value="F:DNA-binding transcription factor activity"/>
    <property type="evidence" value="ECO:0007669"/>
    <property type="project" value="InterPro"/>
</dbReference>
<comment type="caution">
    <text evidence="5">The sequence shown here is derived from an EMBL/GenBank/DDBJ whole genome shotgun (WGS) entry which is preliminary data.</text>
</comment>
<dbReference type="InterPro" id="IPR036388">
    <property type="entry name" value="WH-like_DNA-bd_sf"/>
</dbReference>
<feature type="domain" description="HTH gntR-type" evidence="4">
    <location>
        <begin position="7"/>
        <end position="75"/>
    </location>
</feature>
<reference evidence="5 6" key="1">
    <citation type="submission" date="2017-04" db="EMBL/GenBank/DDBJ databases">
        <title>A new member of the family Flavobacteriaceae isolated from ascidians.</title>
        <authorList>
            <person name="Chen L."/>
        </authorList>
    </citation>
    <scope>NUCLEOTIDE SEQUENCE [LARGE SCALE GENOMIC DNA]</scope>
    <source>
        <strain evidence="5 6">HQA918</strain>
    </source>
</reference>
<dbReference type="GO" id="GO:0003677">
    <property type="term" value="F:DNA binding"/>
    <property type="evidence" value="ECO:0007669"/>
    <property type="project" value="UniProtKB-KW"/>
</dbReference>
<keyword evidence="3" id="KW-0804">Transcription</keyword>
<organism evidence="5 6">
    <name type="scientific">Sediminicola luteus</name>
    <dbReference type="NCBI Taxonomy" id="319238"/>
    <lineage>
        <taxon>Bacteria</taxon>
        <taxon>Pseudomonadati</taxon>
        <taxon>Bacteroidota</taxon>
        <taxon>Flavobacteriia</taxon>
        <taxon>Flavobacteriales</taxon>
        <taxon>Flavobacteriaceae</taxon>
        <taxon>Sediminicola</taxon>
    </lineage>
</organism>
<evidence type="ECO:0000256" key="1">
    <source>
        <dbReference type="ARBA" id="ARBA00023015"/>
    </source>
</evidence>
<sequence length="121" mass="13800">MEFKAKKGIYLQIADNLCQQILAGELGAMDRVPSVRDMAVSLQVNRNTVMRTYTYLQEIGVFLNKRGVGFFIAEDAVNQIQKREKESFIQDELPGLIKKVKLLQLNSNQLADLIQQIQQND</sequence>
<keyword evidence="1" id="KW-0805">Transcription regulation</keyword>
<dbReference type="PROSITE" id="PS50949">
    <property type="entry name" value="HTH_GNTR"/>
    <property type="match status" value="1"/>
</dbReference>
<dbReference type="SUPFAM" id="SSF46785">
    <property type="entry name" value="Winged helix' DNA-binding domain"/>
    <property type="match status" value="1"/>
</dbReference>
<evidence type="ECO:0000259" key="4">
    <source>
        <dbReference type="PROSITE" id="PS50949"/>
    </source>
</evidence>
<name>A0A2A4G6H4_9FLAO</name>
<evidence type="ECO:0000256" key="3">
    <source>
        <dbReference type="ARBA" id="ARBA00023163"/>
    </source>
</evidence>